<protein>
    <submittedName>
        <fullName evidence="1">N-formylglutamate amidohydrolase</fullName>
    </submittedName>
</protein>
<dbReference type="OrthoDB" id="9802050at2"/>
<dbReference type="Proteomes" id="UP000326202">
    <property type="component" value="Chromosome"/>
</dbReference>
<dbReference type="EMBL" id="CP042906">
    <property type="protein sequence ID" value="QEX18930.1"/>
    <property type="molecule type" value="Genomic_DNA"/>
</dbReference>
<keyword evidence="1" id="KW-0378">Hydrolase</keyword>
<reference evidence="1 2" key="1">
    <citation type="submission" date="2019-08" db="EMBL/GenBank/DDBJ databases">
        <title>Hyperibacter terrae gen. nov., sp. nov. and Hyperibacter viscosus sp. nov., two new members in the family Rhodospirillaceae isolated from the rhizosphere of Hypericum perforatum.</title>
        <authorList>
            <person name="Noviana Z."/>
        </authorList>
    </citation>
    <scope>NUCLEOTIDE SEQUENCE [LARGE SCALE GENOMIC DNA]</scope>
    <source>
        <strain evidence="1 2">R5913</strain>
    </source>
</reference>
<dbReference type="GO" id="GO:0016787">
    <property type="term" value="F:hydrolase activity"/>
    <property type="evidence" value="ECO:0007669"/>
    <property type="project" value="UniProtKB-KW"/>
</dbReference>
<accession>A0A5J6MSA2</accession>
<dbReference type="RefSeq" id="WP_151179038.1">
    <property type="nucleotide sequence ID" value="NZ_CP042906.1"/>
</dbReference>
<dbReference type="InterPro" id="IPR007709">
    <property type="entry name" value="N-FG_amidohydro"/>
</dbReference>
<gene>
    <name evidence="1" type="ORF">FRZ44_42410</name>
</gene>
<dbReference type="Pfam" id="PF05013">
    <property type="entry name" value="FGase"/>
    <property type="match status" value="1"/>
</dbReference>
<organism evidence="1 2">
    <name type="scientific">Hypericibacter terrae</name>
    <dbReference type="NCBI Taxonomy" id="2602015"/>
    <lineage>
        <taxon>Bacteria</taxon>
        <taxon>Pseudomonadati</taxon>
        <taxon>Pseudomonadota</taxon>
        <taxon>Alphaproteobacteria</taxon>
        <taxon>Rhodospirillales</taxon>
        <taxon>Dongiaceae</taxon>
        <taxon>Hypericibacter</taxon>
    </lineage>
</organism>
<dbReference type="KEGG" id="htq:FRZ44_42410"/>
<evidence type="ECO:0000313" key="1">
    <source>
        <dbReference type="EMBL" id="QEX18930.1"/>
    </source>
</evidence>
<evidence type="ECO:0000313" key="2">
    <source>
        <dbReference type="Proteomes" id="UP000326202"/>
    </source>
</evidence>
<proteinExistence type="predicted"/>
<sequence>MKPAPASAKPASPLPAHRKSGEAVIEIMAPGAQTVPLVFSSPHSGRDYPAEFLALSRLDPLTLRRSEDSYVDELFAAAAEHGAPLLRALFPRVFVDPNREALELDPAMFSDPLPANANTNSPRVAAGLGSIARVVASGEEIYARKLPLAEAEARLDRYWYPYHAALEDLLAASRRRFGHVLLIDCHSMPSVGGPMERDAGDRRLDFVLGDCHGRSCAPALTDRVEAILQADGFRVERNAPYAGGYVTQHYGRPAEGVHTLQIEVNRALYMNEATYERRPGFAGLQRAIGQLIAQLAQLERTAFAA</sequence>
<keyword evidence="2" id="KW-1185">Reference proteome</keyword>
<dbReference type="SUPFAM" id="SSF53187">
    <property type="entry name" value="Zn-dependent exopeptidases"/>
    <property type="match status" value="1"/>
</dbReference>
<name>A0A5J6MSA2_9PROT</name>
<dbReference type="Gene3D" id="3.40.630.40">
    <property type="entry name" value="Zn-dependent exopeptidases"/>
    <property type="match status" value="1"/>
</dbReference>
<dbReference type="AlphaFoldDB" id="A0A5J6MSA2"/>